<feature type="domain" description="Proteasome activator complex subunit 4-like HEAT repeat-like" evidence="12">
    <location>
        <begin position="1218"/>
        <end position="1501"/>
    </location>
</feature>
<evidence type="ECO:0000256" key="9">
    <source>
        <dbReference type="SAM" id="MobiDB-lite"/>
    </source>
</evidence>
<evidence type="ECO:0000313" key="14">
    <source>
        <dbReference type="Proteomes" id="UP000008281"/>
    </source>
</evidence>
<dbReference type="InParanoid" id="E3MZZ4"/>
<dbReference type="PANTHER" id="PTHR32170:SF4">
    <property type="entry name" value="DUF3437 DOMAIN-CONTAINING PROTEIN-RELATED"/>
    <property type="match status" value="1"/>
</dbReference>
<feature type="domain" description="Proteasome activator Blm10 middle HEAT repeats region" evidence="11">
    <location>
        <begin position="332"/>
        <end position="459"/>
    </location>
</feature>
<keyword evidence="4" id="KW-0963">Cytoplasm</keyword>
<feature type="region of interest" description="Disordered" evidence="9">
    <location>
        <begin position="1589"/>
        <end position="1609"/>
    </location>
</feature>
<dbReference type="OrthoDB" id="17907at2759"/>
<protein>
    <recommendedName>
        <fullName evidence="15">Proteasome activator complex subunit 4 C-terminal domain-containing protein</fullName>
    </recommendedName>
</protein>
<comment type="subcellular location">
    <subcellularLocation>
        <location evidence="2">Cytoplasm</location>
    </subcellularLocation>
    <subcellularLocation>
        <location evidence="1">Nucleus</location>
    </subcellularLocation>
</comment>
<keyword evidence="6" id="KW-0227">DNA damage</keyword>
<keyword evidence="14" id="KW-1185">Reference proteome</keyword>
<accession>E3MZZ4</accession>
<dbReference type="GO" id="GO:0006281">
    <property type="term" value="P:DNA repair"/>
    <property type="evidence" value="ECO:0007669"/>
    <property type="project" value="UniProtKB-KW"/>
</dbReference>
<evidence type="ECO:0000259" key="12">
    <source>
        <dbReference type="Pfam" id="PF23096"/>
    </source>
</evidence>
<dbReference type="InterPro" id="IPR016024">
    <property type="entry name" value="ARM-type_fold"/>
</dbReference>
<dbReference type="GO" id="GO:0005634">
    <property type="term" value="C:nucleus"/>
    <property type="evidence" value="ECO:0007669"/>
    <property type="project" value="UniProtKB-SubCell"/>
</dbReference>
<dbReference type="GO" id="GO:0016504">
    <property type="term" value="F:peptidase activator activity"/>
    <property type="evidence" value="ECO:0007669"/>
    <property type="project" value="InterPro"/>
</dbReference>
<evidence type="ECO:0000259" key="11">
    <source>
        <dbReference type="Pfam" id="PF16507"/>
    </source>
</evidence>
<evidence type="ECO:0000256" key="6">
    <source>
        <dbReference type="ARBA" id="ARBA00022763"/>
    </source>
</evidence>
<dbReference type="Pfam" id="PF23096">
    <property type="entry name" value="HEAT_PSME4"/>
    <property type="match status" value="1"/>
</dbReference>
<evidence type="ECO:0000313" key="13">
    <source>
        <dbReference type="EMBL" id="EFP13219.1"/>
    </source>
</evidence>
<evidence type="ECO:0000256" key="2">
    <source>
        <dbReference type="ARBA" id="ARBA00004496"/>
    </source>
</evidence>
<dbReference type="OMA" id="SGIREDN"/>
<name>E3MZZ4_CAERE</name>
<keyword evidence="8" id="KW-0539">Nucleus</keyword>
<evidence type="ECO:0000256" key="4">
    <source>
        <dbReference type="ARBA" id="ARBA00022490"/>
    </source>
</evidence>
<feature type="domain" description="Proteasome activator Blm10 middle HEAT repeats region" evidence="11">
    <location>
        <begin position="511"/>
        <end position="842"/>
    </location>
</feature>
<sequence length="1881" mass="218391">MERICNNHFQVREKSELVTVNVAENFKKLMDKNFVRPTKHSTMLPYFEELEIEADKNFQNIINGMMAAYLTENVVEATEYIDMFNKYLCQFGLRMTKQTFLNLVRFFYEVLIKKDQNVDLIKISCLGLSKMITATRNASFGYRDLCLDWKPLYDLLLRAIRQKIKPDISQMLKDTVTLFSIFYEPKEHGAIWETLLEEMTIGSRGMDQFMTLCRVFLTVEGMSEEEAKKYAVNTWVKEIWDLYLKADMNTSWTSVSMDLISDLCYYHPGAYDFSPHYDVLFTKMMRSFELTVRGGKMSLGDGQEIESNTHLATICVYTIGGPNSSLPHFQRLMRYILFNVHPLNVGEHTDQIASFLKDFITRFKSRLTNERLRFKKRECSREYYLMDSDIDAVTESLTDLAIMLMFSNQQDYKLIHCLTTINRELVAPKLLEHFYSSITAVSEPHRLSVIIEAFSNIIFEIIRPADPEYRTPRDISFDSTWLKTLEEERKSWATYRSGSECPQVKSHQFKSLRAHAFYIMEILINNINVSDVDRTNYIFKTLTVLFSSFPLMDFSSAPEFHKLSEDDRILCLLSKRIPHLVEFTIDKLLEVITCLSVVAPKTSGQTIGATVSSESLNQVGEEEVVLVSGVSQLVKVIFERVDEKLRKNLFDRLFAYITSCEFSSDTATRTLTTLVMAAVWVSPAAFRHYAEFVSKKLKALITEEIRESRSPPSSVIFFVELARGLFAATHEMIVENEKMLSEVVTLMLSCQSTRIHKCGTFGVTSLLSTLLYIETEPNYTPENAEFKRPLSEWNPIDYWAKCAKLQDSVISWHIPSKTEVECAQRIANQFFFPFIAKLMDMDYDRDKFRRSIHHIMMVMKDVKSFRHPSNRTPIPDIYTPFCLPIPSSSLGTACILEFELKGPNGENARELMVKMIENVSKKIQDPTTLAYLSIIASGCLGKTNFCFEDKTEAFLNEPHSILVDLIYGKAVKVSQHTLDRLAESKRAQTEMYHNYEVREANEFDERILRSLLQLAMNDYEKVRDAATLFLKQMDSQLFRFRHKFLPAVLDVLTTETNNMDRLAGAMSLVITLGWAANENPRIRIDVWDAILRIKVFDELKICVLFDSICNEIETISKRPNYWKVERGSHEDRNKKVAEVAQQLIKPSEPSWDQYLTPESLKKQTDIWFNYQKARESSRSDLTEMLFAKHVKNAAHHHTRENLARTMTFQSQKEQAEPRTIALLLSQLSDDQYNSRKEAREWLSRWLYETKPKSNRIEMSPPTKRVDHGVSLESGIREDNLWLAYDSEHLPNTPDKWDDMIFVEKQQASCRWKKTISVVRKRKDGPPLASRQLTPSDRLIIDYFSQPDLISNLLKTRLIEKEDHILPYNYFWKIFKYVVRNYPDEKKPLELLIWNLRELLKSKKRNEQLLAAELFLGIVEGLKHRPFSELSEFWKEITVALDQFFNIMVLDAEPSWNFTIVTILNGDARRHWWFLESLIGGARKTNGMTEFQQAFRLSSLIFKGWQHGEIMKRVSLIAWKKLQTTVTDSLRFAIGSVFRATAQICEKNSTATLVNIPPRFLPDSLDSTIQKIIEKIPHLKLVEDPESARNCQSDTAISSPKNKRRRRSSINDDLRDRESLIYFRTLLEIILQYYETSTQSWSQSLVKILPKLMEYANEDDYDVSEETYRDVDITQNSAIIIHDYMSVSWLRSEFIDAIVNNWLKTFSSHSDSSRVRLAIIKFVQASVYSNMYPMCLKSRREKVEHLLFKAVFDPEISIRNEAAKCLLLFIHCEYIHVSDERIEEFSRILHSKTALEASSHGAALALGALVLAYPFSLPNKILKPLRILSSTTSKRAIVHKTMTETVREFRRQHRDDWHKTKQILGKSLVFDIENATAPAYYA</sequence>
<dbReference type="FunFam" id="1.25.10.10:FF:001127">
    <property type="entry name" value="Protein CBG03866"/>
    <property type="match status" value="1"/>
</dbReference>
<dbReference type="Pfam" id="PF11919">
    <property type="entry name" value="PSME4_C"/>
    <property type="match status" value="1"/>
</dbReference>
<organism evidence="14">
    <name type="scientific">Caenorhabditis remanei</name>
    <name type="common">Caenorhabditis vulgaris</name>
    <dbReference type="NCBI Taxonomy" id="31234"/>
    <lineage>
        <taxon>Eukaryota</taxon>
        <taxon>Metazoa</taxon>
        <taxon>Ecdysozoa</taxon>
        <taxon>Nematoda</taxon>
        <taxon>Chromadorea</taxon>
        <taxon>Rhabditida</taxon>
        <taxon>Rhabditina</taxon>
        <taxon>Rhabditomorpha</taxon>
        <taxon>Rhabditoidea</taxon>
        <taxon>Rhabditidae</taxon>
        <taxon>Peloderinae</taxon>
        <taxon>Caenorhabditis</taxon>
    </lineage>
</organism>
<dbReference type="GO" id="GO:0070628">
    <property type="term" value="F:proteasome binding"/>
    <property type="evidence" value="ECO:0007669"/>
    <property type="project" value="InterPro"/>
</dbReference>
<dbReference type="InterPro" id="IPR055455">
    <property type="entry name" value="HEAT_PSME4"/>
</dbReference>
<dbReference type="Proteomes" id="UP000008281">
    <property type="component" value="Unassembled WGS sequence"/>
</dbReference>
<dbReference type="Pfam" id="PF16507">
    <property type="entry name" value="HEAT_PSME4_mid"/>
    <property type="match status" value="2"/>
</dbReference>
<evidence type="ECO:0000256" key="8">
    <source>
        <dbReference type="ARBA" id="ARBA00023242"/>
    </source>
</evidence>
<evidence type="ECO:0000256" key="1">
    <source>
        <dbReference type="ARBA" id="ARBA00004123"/>
    </source>
</evidence>
<evidence type="ECO:0000259" key="10">
    <source>
        <dbReference type="Pfam" id="PF11919"/>
    </source>
</evidence>
<dbReference type="InterPro" id="IPR035309">
    <property type="entry name" value="PSME4"/>
</dbReference>
<evidence type="ECO:0008006" key="15">
    <source>
        <dbReference type="Google" id="ProtNLM"/>
    </source>
</evidence>
<dbReference type="GO" id="GO:0010499">
    <property type="term" value="P:proteasomal ubiquitin-independent protein catabolic process"/>
    <property type="evidence" value="ECO:0007669"/>
    <property type="project" value="TreeGrafter"/>
</dbReference>
<keyword evidence="5" id="KW-0677">Repeat</keyword>
<dbReference type="InterPro" id="IPR032430">
    <property type="entry name" value="Blm10_mid"/>
</dbReference>
<evidence type="ECO:0000256" key="5">
    <source>
        <dbReference type="ARBA" id="ARBA00022737"/>
    </source>
</evidence>
<proteinExistence type="inferred from homology"/>
<reference evidence="13" key="1">
    <citation type="submission" date="2007-07" db="EMBL/GenBank/DDBJ databases">
        <title>PCAP assembly of the Caenorhabditis remanei genome.</title>
        <authorList>
            <consortium name="The Caenorhabditis remanei Sequencing Consortium"/>
            <person name="Wilson R.K."/>
        </authorList>
    </citation>
    <scope>NUCLEOTIDE SEQUENCE [LARGE SCALE GENOMIC DNA]</scope>
    <source>
        <strain evidence="13">PB4641</strain>
    </source>
</reference>
<evidence type="ECO:0000256" key="7">
    <source>
        <dbReference type="ARBA" id="ARBA00023204"/>
    </source>
</evidence>
<dbReference type="HOGENOM" id="CLU_238266_0_0_1"/>
<dbReference type="GO" id="GO:0005829">
    <property type="term" value="C:cytosol"/>
    <property type="evidence" value="ECO:0007669"/>
    <property type="project" value="TreeGrafter"/>
</dbReference>
<comment type="similarity">
    <text evidence="3">Belongs to the BLM10 family.</text>
</comment>
<gene>
    <name evidence="13" type="ORF">CRE_08432</name>
</gene>
<dbReference type="EMBL" id="DS268503">
    <property type="protein sequence ID" value="EFP13219.1"/>
    <property type="molecule type" value="Genomic_DNA"/>
</dbReference>
<dbReference type="eggNOG" id="KOG1851">
    <property type="taxonomic scope" value="Eukaryota"/>
</dbReference>
<dbReference type="PANTHER" id="PTHR32170">
    <property type="entry name" value="PROTEASOME ACTIVATOR COMPLEX SUBUNIT 4"/>
    <property type="match status" value="1"/>
</dbReference>
<dbReference type="FunCoup" id="E3MZZ4">
    <property type="interactions" value="160"/>
</dbReference>
<dbReference type="InterPro" id="IPR021843">
    <property type="entry name" value="PSME4_C"/>
</dbReference>
<feature type="domain" description="Proteasome activator complex subunit 4 C-terminal" evidence="10">
    <location>
        <begin position="1797"/>
        <end position="1881"/>
    </location>
</feature>
<dbReference type="SUPFAM" id="SSF48371">
    <property type="entry name" value="ARM repeat"/>
    <property type="match status" value="2"/>
</dbReference>
<evidence type="ECO:0000256" key="3">
    <source>
        <dbReference type="ARBA" id="ARBA00005739"/>
    </source>
</evidence>
<keyword evidence="7" id="KW-0234">DNA repair</keyword>
<dbReference type="STRING" id="31234.E3MZZ4"/>